<evidence type="ECO:0000313" key="2">
    <source>
        <dbReference type="Proteomes" id="UP000183471"/>
    </source>
</evidence>
<name>A0ABY0TIH6_9PROT</name>
<dbReference type="RefSeq" id="WP_074633379.1">
    <property type="nucleotide sequence ID" value="NZ_FNKY01000001.1"/>
</dbReference>
<evidence type="ECO:0000313" key="1">
    <source>
        <dbReference type="EMBL" id="SDQ89015.1"/>
    </source>
</evidence>
<reference evidence="1 2" key="1">
    <citation type="submission" date="2016-10" db="EMBL/GenBank/DDBJ databases">
        <authorList>
            <person name="Varghese N."/>
            <person name="Submissions S."/>
        </authorList>
    </citation>
    <scope>NUCLEOTIDE SEQUENCE [LARGE SCALE GENOMIC DNA]</scope>
    <source>
        <strain evidence="1 2">Nl1</strain>
    </source>
</reference>
<dbReference type="SUPFAM" id="SSF55486">
    <property type="entry name" value="Metalloproteases ('zincins'), catalytic domain"/>
    <property type="match status" value="1"/>
</dbReference>
<dbReference type="EMBL" id="FNKY01000001">
    <property type="protein sequence ID" value="SDQ89015.1"/>
    <property type="molecule type" value="Genomic_DNA"/>
</dbReference>
<gene>
    <name evidence="1" type="ORF">SAMN05216402_2703</name>
</gene>
<protein>
    <submittedName>
        <fullName evidence="1">Uncharacterized protein</fullName>
    </submittedName>
</protein>
<organism evidence="1 2">
    <name type="scientific">Nitrosospira multiformis</name>
    <dbReference type="NCBI Taxonomy" id="1231"/>
    <lineage>
        <taxon>Bacteria</taxon>
        <taxon>Pseudomonadati</taxon>
        <taxon>Pseudomonadota</taxon>
        <taxon>Betaproteobacteria</taxon>
        <taxon>Nitrosomonadales</taxon>
        <taxon>Nitrosomonadaceae</taxon>
        <taxon>Nitrosospira</taxon>
    </lineage>
</organism>
<proteinExistence type="predicted"/>
<sequence>MIGIECILARLTSAVGVPAFTQGGREAEITNIFSAASHGDIDLLVNNSALARPMSAKQGFFAFDLHRALQVLTRNPLPSGPAARIAVLFADFYNPHPSTFGIMFDRGFDPGDDPSSAAVFRQLPREGCAVFLRAITDLSRTVPARRTALAVEREAFFTTIHELGHVFNLQHAAPPPANFMSQSLRARTYPIQADYFLPIHQQWLSQCSVNPAVYPGGARFRDSTSYANHDIPSTGVRRLSFGLELLISMGQREFWPFEPVELDVELRVAPGVDRQFHVPDAVDPGYDQFTIRIEDPNGDCRRLYSPRNYCNTGKALKIAPTRPFRRDISIFGQSGGYTFVQPGIHRLWVEFKVRHDVTLRSNELEVNVKSPGKGREFDAALAVLSQSDRAKILYHRLDRSDSRHLVMLTEYCGETRPIASSASIKYAVARAMEEQAASEDRQLPEPAVLLLQQAADAKILGETQRTHATRILEGARSRMQRRKKRIIPMLSGASEGEIFPF</sequence>
<keyword evidence="2" id="KW-1185">Reference proteome</keyword>
<dbReference type="Proteomes" id="UP000183471">
    <property type="component" value="Unassembled WGS sequence"/>
</dbReference>
<accession>A0ABY0TIH6</accession>
<comment type="caution">
    <text evidence="1">The sequence shown here is derived from an EMBL/GenBank/DDBJ whole genome shotgun (WGS) entry which is preliminary data.</text>
</comment>